<name>A0ABP4YHC2_9ACTN</name>
<keyword evidence="2" id="KW-1185">Reference proteome</keyword>
<comment type="caution">
    <text evidence="1">The sequence shown here is derived from an EMBL/GenBank/DDBJ whole genome shotgun (WGS) entry which is preliminary data.</text>
</comment>
<gene>
    <name evidence="1" type="ORF">GCM10009682_40720</name>
</gene>
<protein>
    <recommendedName>
        <fullName evidence="3">DUF3293 domain-containing protein</fullName>
    </recommendedName>
</protein>
<evidence type="ECO:0000313" key="2">
    <source>
        <dbReference type="Proteomes" id="UP001500218"/>
    </source>
</evidence>
<proteinExistence type="predicted"/>
<evidence type="ECO:0008006" key="3">
    <source>
        <dbReference type="Google" id="ProtNLM"/>
    </source>
</evidence>
<evidence type="ECO:0000313" key="1">
    <source>
        <dbReference type="EMBL" id="GAA1815651.1"/>
    </source>
</evidence>
<accession>A0ABP4YHC2</accession>
<dbReference type="EMBL" id="BAAALT010000136">
    <property type="protein sequence ID" value="GAA1815651.1"/>
    <property type="molecule type" value="Genomic_DNA"/>
</dbReference>
<organism evidence="1 2">
    <name type="scientific">Luedemannella flava</name>
    <dbReference type="NCBI Taxonomy" id="349316"/>
    <lineage>
        <taxon>Bacteria</taxon>
        <taxon>Bacillati</taxon>
        <taxon>Actinomycetota</taxon>
        <taxon>Actinomycetes</taxon>
        <taxon>Micromonosporales</taxon>
        <taxon>Micromonosporaceae</taxon>
        <taxon>Luedemannella</taxon>
    </lineage>
</organism>
<dbReference type="RefSeq" id="WP_344134500.1">
    <property type="nucleotide sequence ID" value="NZ_BAAALT010000136.1"/>
</dbReference>
<sequence>MGLWAAYAVIRTDDAVGLSEPAECGWFPGVGPVDGWSALVSRNAEPDGVEVGQDGFPWTGVGGPMLTAVVMDSDVALLVGWDRGEERFRWLFNEEAGPAYGLPGRVEEPDEATLAAERAPVVAAMVEWARAAGCAADAARLDDVLARGYVLAEDGLFAALADLGLLDAHGSICPAAPLPSTFEADLERLRHPEPLAITIASGDGAVLPREAGPMFLAAALNTTGDAWNEFVLQHELEYWGRPGCLVAQSVGEVPAGGLTGHAMWTIILASDPPVGITMYMGPLGADLWFLPIAGPWHVVPQEHTELDSAIAWARANVGTITEPVHPDHEMFLADLPEQDLGVDLMDPSPLYRTRPSSLVGELYTYTDLASRTDALAAWLDQARQLLIDPVLDVAGERVCFPAGGNRGRPYGIAVTIEAKSAKGRWSHTGGEAARWHAVLDRLRAGQLHFLSLRLDQLNGTGRSAQYRGGIHIAVELRDQFTDATGPLPDDHPARIAVTVTRPLLGSEGLERVRGLLHNAAVVFDAVTGYLHGSGHTGEMQSPYERRGSAVWRGERLDVMTRGMHWGNLIGAGHVAALGGLSRLEQLLADGRIQRLERWSDTPELWWFELLPNPLDACNTHASTIAAELPEIAPA</sequence>
<dbReference type="Proteomes" id="UP001500218">
    <property type="component" value="Unassembled WGS sequence"/>
</dbReference>
<reference evidence="2" key="1">
    <citation type="journal article" date="2019" name="Int. J. Syst. Evol. Microbiol.">
        <title>The Global Catalogue of Microorganisms (GCM) 10K type strain sequencing project: providing services to taxonomists for standard genome sequencing and annotation.</title>
        <authorList>
            <consortium name="The Broad Institute Genomics Platform"/>
            <consortium name="The Broad Institute Genome Sequencing Center for Infectious Disease"/>
            <person name="Wu L."/>
            <person name="Ma J."/>
        </authorList>
    </citation>
    <scope>NUCLEOTIDE SEQUENCE [LARGE SCALE GENOMIC DNA]</scope>
    <source>
        <strain evidence="2">JCM 13250</strain>
    </source>
</reference>